<organism evidence="9 10">
    <name type="scientific">Coilia grayii</name>
    <name type="common">Gray's grenadier anchovy</name>
    <dbReference type="NCBI Taxonomy" id="363190"/>
    <lineage>
        <taxon>Eukaryota</taxon>
        <taxon>Metazoa</taxon>
        <taxon>Chordata</taxon>
        <taxon>Craniata</taxon>
        <taxon>Vertebrata</taxon>
        <taxon>Euteleostomi</taxon>
        <taxon>Actinopterygii</taxon>
        <taxon>Neopterygii</taxon>
        <taxon>Teleostei</taxon>
        <taxon>Clupei</taxon>
        <taxon>Clupeiformes</taxon>
        <taxon>Clupeoidei</taxon>
        <taxon>Engraulidae</taxon>
        <taxon>Coilinae</taxon>
        <taxon>Coilia</taxon>
    </lineage>
</organism>
<dbReference type="Proteomes" id="UP001591681">
    <property type="component" value="Unassembled WGS sequence"/>
</dbReference>
<evidence type="ECO:0000313" key="9">
    <source>
        <dbReference type="EMBL" id="KAL2094443.1"/>
    </source>
</evidence>
<gene>
    <name evidence="9" type="ORF">ACEWY4_009162</name>
</gene>
<evidence type="ECO:0000313" key="10">
    <source>
        <dbReference type="Proteomes" id="UP001591681"/>
    </source>
</evidence>
<keyword evidence="5 7" id="KW-0496">Mitochondrion</keyword>
<comment type="subcellular location">
    <subcellularLocation>
        <location evidence="7">Mitochondrion inner membrane</location>
    </subcellularLocation>
    <subcellularLocation>
        <location evidence="1">Mitochondrion membrane</location>
    </subcellularLocation>
</comment>
<evidence type="ECO:0000256" key="3">
    <source>
        <dbReference type="ARBA" id="ARBA00022692"/>
    </source>
</evidence>
<keyword evidence="6" id="KW-0472">Membrane</keyword>
<proteinExistence type="inferred from homology"/>
<sequence length="197" mass="21538">MGVVFAATPSEEKSPSCHLGLDELSLYTTPQPKMHYVEPSVGHLEHGVTTARHASQPYLTWAQQTTKSAVQKVQGAYGRLKPKVDSTVQMGKDGYVYLQNPPPEFYPRAGVIGFAGILGLFLARGSRWKKLVYPSGLMAVGASVYYPQQASEIAKATGDAIYDWALQAYVSMEQLVKPAPKPPKDKPEKSPKEETKA</sequence>
<comment type="subunit">
    <text evidence="7">Component of the mitochondrial contact site and cristae organizing system (MICOS) complex.</text>
</comment>
<feature type="compositionally biased region" description="Basic and acidic residues" evidence="8">
    <location>
        <begin position="182"/>
        <end position="197"/>
    </location>
</feature>
<evidence type="ECO:0000256" key="4">
    <source>
        <dbReference type="ARBA" id="ARBA00022989"/>
    </source>
</evidence>
<evidence type="ECO:0000256" key="8">
    <source>
        <dbReference type="SAM" id="MobiDB-lite"/>
    </source>
</evidence>
<dbReference type="PANTHER" id="PTHR14564">
    <property type="entry name" value="MICOS COMPLEX SUBUNIT MIC26 / MIC27 FAMILY MEMBER"/>
    <property type="match status" value="1"/>
</dbReference>
<keyword evidence="10" id="KW-1185">Reference proteome</keyword>
<accession>A0ABD1K6C3</accession>
<evidence type="ECO:0000256" key="7">
    <source>
        <dbReference type="RuleBase" id="RU363021"/>
    </source>
</evidence>
<protein>
    <recommendedName>
        <fullName evidence="7">MICOS complex subunit</fullName>
    </recommendedName>
</protein>
<evidence type="ECO:0000256" key="6">
    <source>
        <dbReference type="ARBA" id="ARBA00023136"/>
    </source>
</evidence>
<comment type="caution">
    <text evidence="9">The sequence shown here is derived from an EMBL/GenBank/DDBJ whole genome shotgun (WGS) entry which is preliminary data.</text>
</comment>
<reference evidence="9 10" key="1">
    <citation type="submission" date="2024-09" db="EMBL/GenBank/DDBJ databases">
        <title>A chromosome-level genome assembly of Gray's grenadier anchovy, Coilia grayii.</title>
        <authorList>
            <person name="Fu Z."/>
        </authorList>
    </citation>
    <scope>NUCLEOTIDE SEQUENCE [LARGE SCALE GENOMIC DNA]</scope>
    <source>
        <strain evidence="9">G4</strain>
        <tissue evidence="9">Muscle</tissue>
    </source>
</reference>
<dbReference type="InterPro" id="IPR033182">
    <property type="entry name" value="MIC26/MIC27_animal"/>
</dbReference>
<feature type="region of interest" description="Disordered" evidence="8">
    <location>
        <begin position="176"/>
        <end position="197"/>
    </location>
</feature>
<keyword evidence="7" id="KW-0999">Mitochondrion inner membrane</keyword>
<dbReference type="InterPro" id="IPR019166">
    <property type="entry name" value="MIC26/MIC27"/>
</dbReference>
<dbReference type="Pfam" id="PF09769">
    <property type="entry name" value="ApoO"/>
    <property type="match status" value="1"/>
</dbReference>
<comment type="function">
    <text evidence="7">Component of the MICOS complex, a large protein complex of the mitochondrial inner membrane that plays crucial roles in the maintenance of crista junctions, inner membrane architecture, and formation of contact sites to the outer membrane.</text>
</comment>
<name>A0ABD1K6C3_9TELE</name>
<dbReference type="GO" id="GO:0061617">
    <property type="term" value="C:MICOS complex"/>
    <property type="evidence" value="ECO:0007669"/>
    <property type="project" value="UniProtKB-UniRule"/>
</dbReference>
<dbReference type="EMBL" id="JBHFQA010000008">
    <property type="protein sequence ID" value="KAL2094443.1"/>
    <property type="molecule type" value="Genomic_DNA"/>
</dbReference>
<evidence type="ECO:0000256" key="2">
    <source>
        <dbReference type="ARBA" id="ARBA00010904"/>
    </source>
</evidence>
<dbReference type="AlphaFoldDB" id="A0ABD1K6C3"/>
<evidence type="ECO:0000256" key="1">
    <source>
        <dbReference type="ARBA" id="ARBA00004325"/>
    </source>
</evidence>
<comment type="similarity">
    <text evidence="2">Belongs to the apolipoprotein O/MICOS complex subunit Mic27 family.</text>
</comment>
<keyword evidence="3" id="KW-0812">Transmembrane</keyword>
<keyword evidence="4" id="KW-1133">Transmembrane helix</keyword>
<evidence type="ECO:0000256" key="5">
    <source>
        <dbReference type="ARBA" id="ARBA00023128"/>
    </source>
</evidence>